<name>A0A556AZP3_9BURK</name>
<keyword evidence="11" id="KW-1185">Reference proteome</keyword>
<feature type="transmembrane region" description="Helical" evidence="8">
    <location>
        <begin position="78"/>
        <end position="96"/>
    </location>
</feature>
<keyword evidence="7 8" id="KW-0472">Membrane</keyword>
<dbReference type="OrthoDB" id="9814303at2"/>
<dbReference type="Pfam" id="PF07690">
    <property type="entry name" value="MFS_1"/>
    <property type="match status" value="1"/>
</dbReference>
<comment type="subcellular location">
    <subcellularLocation>
        <location evidence="8">Cell inner membrane</location>
        <topology evidence="8">Multi-pass membrane protein</topology>
    </subcellularLocation>
    <subcellularLocation>
        <location evidence="1">Cell membrane</location>
        <topology evidence="1">Multi-pass membrane protein</topology>
    </subcellularLocation>
</comment>
<dbReference type="NCBIfam" id="TIGR00710">
    <property type="entry name" value="efflux_Bcr_CflA"/>
    <property type="match status" value="1"/>
</dbReference>
<comment type="caution">
    <text evidence="10">The sequence shown here is derived from an EMBL/GenBank/DDBJ whole genome shotgun (WGS) entry which is preliminary data.</text>
</comment>
<comment type="similarity">
    <text evidence="2 8">Belongs to the major facilitator superfamily. Bcr/CmlA family.</text>
</comment>
<evidence type="ECO:0000259" key="9">
    <source>
        <dbReference type="PROSITE" id="PS50850"/>
    </source>
</evidence>
<dbReference type="InterPro" id="IPR020846">
    <property type="entry name" value="MFS_dom"/>
</dbReference>
<sequence length="397" mass="41077">MNATAVRPAVPLWLLALITLSGTLAMHIFVPALPSAARELGVSQSTMQMTLSVYILGLALGQLIYGPLSDRYGRKGTLMVGLGIYTVGGFAAMLAPDAHALIGARLFQALGGCAGLVLGRAIVRDTSAPDQAVRRLALMTLMITLGPGLAPLLGGILAEYVGWRSIFVVLCGLGIFNTVLAWRLLPETSAGGATSFRAVGRHYGELLRTPQFLYYTIGGACATTSIYAFVSAAPFIFTHELHRSSSEVGLYLAVVVLGSATGSLIASRAFGRIPLRRLLLAGNALSVLVAITLLVSVLAHGMSVWLTLLLVYGFTLGAGIASPAALTQAIGVNPRVVGSASGLYGSIQMGVGALSTVLAGIGPSPSLAAATTLAVMAAIGQYCFQRALRSRPLPKAT</sequence>
<evidence type="ECO:0000256" key="3">
    <source>
        <dbReference type="ARBA" id="ARBA00022448"/>
    </source>
</evidence>
<keyword evidence="4" id="KW-1003">Cell membrane</keyword>
<evidence type="ECO:0000313" key="10">
    <source>
        <dbReference type="EMBL" id="TSH97925.1"/>
    </source>
</evidence>
<keyword evidence="3 8" id="KW-0813">Transport</keyword>
<dbReference type="GO" id="GO:0005886">
    <property type="term" value="C:plasma membrane"/>
    <property type="evidence" value="ECO:0007669"/>
    <property type="project" value="UniProtKB-SubCell"/>
</dbReference>
<dbReference type="GO" id="GO:1990961">
    <property type="term" value="P:xenobiotic detoxification by transmembrane export across the plasma membrane"/>
    <property type="evidence" value="ECO:0007669"/>
    <property type="project" value="InterPro"/>
</dbReference>
<organism evidence="10 11">
    <name type="scientific">Verticiella sediminum</name>
    <dbReference type="NCBI Taxonomy" id="1247510"/>
    <lineage>
        <taxon>Bacteria</taxon>
        <taxon>Pseudomonadati</taxon>
        <taxon>Pseudomonadota</taxon>
        <taxon>Betaproteobacteria</taxon>
        <taxon>Burkholderiales</taxon>
        <taxon>Alcaligenaceae</taxon>
        <taxon>Verticiella</taxon>
    </lineage>
</organism>
<evidence type="ECO:0000256" key="4">
    <source>
        <dbReference type="ARBA" id="ARBA00022475"/>
    </source>
</evidence>
<gene>
    <name evidence="10" type="ORF">FOZ76_03805</name>
</gene>
<dbReference type="InterPro" id="IPR011701">
    <property type="entry name" value="MFS"/>
</dbReference>
<feature type="transmembrane region" description="Helical" evidence="8">
    <location>
        <begin position="305"/>
        <end position="330"/>
    </location>
</feature>
<feature type="transmembrane region" description="Helical" evidence="8">
    <location>
        <begin position="212"/>
        <end position="236"/>
    </location>
</feature>
<evidence type="ECO:0000256" key="5">
    <source>
        <dbReference type="ARBA" id="ARBA00022692"/>
    </source>
</evidence>
<feature type="transmembrane region" description="Helical" evidence="8">
    <location>
        <begin position="248"/>
        <end position="266"/>
    </location>
</feature>
<feature type="transmembrane region" description="Helical" evidence="8">
    <location>
        <begin position="163"/>
        <end position="185"/>
    </location>
</feature>
<feature type="domain" description="Major facilitator superfamily (MFS) profile" evidence="9">
    <location>
        <begin position="11"/>
        <end position="389"/>
    </location>
</feature>
<feature type="transmembrane region" description="Helical" evidence="8">
    <location>
        <begin position="49"/>
        <end position="66"/>
    </location>
</feature>
<keyword evidence="5 8" id="KW-0812">Transmembrane</keyword>
<dbReference type="RefSeq" id="WP_143946807.1">
    <property type="nucleotide sequence ID" value="NZ_BAABMB010000004.1"/>
</dbReference>
<dbReference type="PANTHER" id="PTHR23502">
    <property type="entry name" value="MAJOR FACILITATOR SUPERFAMILY"/>
    <property type="match status" value="1"/>
</dbReference>
<proteinExistence type="inferred from homology"/>
<dbReference type="InterPro" id="IPR004812">
    <property type="entry name" value="Efflux_drug-R_Bcr/CmlA"/>
</dbReference>
<evidence type="ECO:0000256" key="6">
    <source>
        <dbReference type="ARBA" id="ARBA00022989"/>
    </source>
</evidence>
<evidence type="ECO:0000256" key="8">
    <source>
        <dbReference type="RuleBase" id="RU365088"/>
    </source>
</evidence>
<evidence type="ECO:0000256" key="7">
    <source>
        <dbReference type="ARBA" id="ARBA00023136"/>
    </source>
</evidence>
<protein>
    <recommendedName>
        <fullName evidence="8">Bcr/CflA family efflux transporter</fullName>
    </recommendedName>
</protein>
<dbReference type="GO" id="GO:0042910">
    <property type="term" value="F:xenobiotic transmembrane transporter activity"/>
    <property type="evidence" value="ECO:0007669"/>
    <property type="project" value="InterPro"/>
</dbReference>
<feature type="transmembrane region" description="Helical" evidence="8">
    <location>
        <begin position="135"/>
        <end position="157"/>
    </location>
</feature>
<dbReference type="InterPro" id="IPR036259">
    <property type="entry name" value="MFS_trans_sf"/>
</dbReference>
<accession>A0A556AZP3</accession>
<dbReference type="AlphaFoldDB" id="A0A556AZP3"/>
<evidence type="ECO:0000313" key="11">
    <source>
        <dbReference type="Proteomes" id="UP000318405"/>
    </source>
</evidence>
<dbReference type="PANTHER" id="PTHR23502:SF132">
    <property type="entry name" value="POLYAMINE TRANSPORTER 2-RELATED"/>
    <property type="match status" value="1"/>
</dbReference>
<dbReference type="Proteomes" id="UP000318405">
    <property type="component" value="Unassembled WGS sequence"/>
</dbReference>
<dbReference type="Gene3D" id="1.20.1720.10">
    <property type="entry name" value="Multidrug resistance protein D"/>
    <property type="match status" value="1"/>
</dbReference>
<feature type="transmembrane region" description="Helical" evidence="8">
    <location>
        <begin position="342"/>
        <end position="361"/>
    </location>
</feature>
<dbReference type="PROSITE" id="PS50850">
    <property type="entry name" value="MFS"/>
    <property type="match status" value="1"/>
</dbReference>
<reference evidence="10 11" key="1">
    <citation type="submission" date="2019-07" db="EMBL/GenBank/DDBJ databases">
        <title>Qingshengfaniella alkalisoli gen. nov., sp. nov., isolated from saline soil.</title>
        <authorList>
            <person name="Xu L."/>
            <person name="Huang X.-X."/>
            <person name="Sun J.-Q."/>
        </authorList>
    </citation>
    <scope>NUCLEOTIDE SEQUENCE [LARGE SCALE GENOMIC DNA]</scope>
    <source>
        <strain evidence="10 11">DSM 27279</strain>
    </source>
</reference>
<dbReference type="EMBL" id="VLTJ01000007">
    <property type="protein sequence ID" value="TSH97925.1"/>
    <property type="molecule type" value="Genomic_DNA"/>
</dbReference>
<dbReference type="CDD" id="cd17320">
    <property type="entry name" value="MFS_MdfA_MDR_like"/>
    <property type="match status" value="1"/>
</dbReference>
<keyword evidence="6 8" id="KW-1133">Transmembrane helix</keyword>
<evidence type="ECO:0000256" key="1">
    <source>
        <dbReference type="ARBA" id="ARBA00004651"/>
    </source>
</evidence>
<feature type="transmembrane region" description="Helical" evidence="8">
    <location>
        <begin position="278"/>
        <end position="299"/>
    </location>
</feature>
<feature type="transmembrane region" description="Helical" evidence="8">
    <location>
        <begin position="367"/>
        <end position="384"/>
    </location>
</feature>
<dbReference type="SUPFAM" id="SSF103473">
    <property type="entry name" value="MFS general substrate transporter"/>
    <property type="match status" value="1"/>
</dbReference>
<feature type="transmembrane region" description="Helical" evidence="8">
    <location>
        <begin position="102"/>
        <end position="123"/>
    </location>
</feature>
<comment type="caution">
    <text evidence="8">Lacks conserved residue(s) required for the propagation of feature annotation.</text>
</comment>
<keyword evidence="8" id="KW-0997">Cell inner membrane</keyword>
<evidence type="ECO:0000256" key="2">
    <source>
        <dbReference type="ARBA" id="ARBA00006236"/>
    </source>
</evidence>